<dbReference type="Pfam" id="PF04389">
    <property type="entry name" value="Peptidase_M28"/>
    <property type="match status" value="1"/>
</dbReference>
<evidence type="ECO:0000256" key="5">
    <source>
        <dbReference type="SAM" id="Phobius"/>
    </source>
</evidence>
<proteinExistence type="inferred from homology"/>
<sequence length="617" mass="68973">MLLDMQDVFPVIPGDTDYRIFAEDDSDIPGLDIIFLLGGYFYHTSFDTLERLLPGSIQARGENLFSLLKAFSSSSNLRNAQQRASAKASAGTFDDQRAVFFDYLSLFMILYSKKAAMVLHCIPVIIFVVMPFVLRLPSMGFNSALATLQDFVKGVLLHAIGIILAVVVPIMFSILRLLFSSQAMNWFRYPCLAFMMFIPSSLIGILIPRFFWKSFPTSQDIIALKTSQEELCEEARFWGGFGYYALFTMAYILAGLSGGFLTFTMAASMLLAWFCFRVSARVSGLLSVRSAMYYLIPLIPCLIYSAYFGGFLVQFLIEKMGMMGSLPPPYGFFVPDIIVAAVIGIVTGICMGPLVPICGHWLARTSILTFLLHITVLALALSSQFFPYSSEAPKRVVFQHTLVTSGVGKIMESTYDFSVVDSNSLHFVFKNSREVAKKLDLVPDLYLDTVKLSEQKNWLALFPVNFLFSNSLKFPSSSEDIVKDYQHLPSLSTFKLQALSNDGSRRVHLELDLGSLKEVWVTVLNITGPLSSWSFAENILPAPETMNNGPPSYILRLSGSGSENWRFWLEANSSETLRVEVAVLDQHLVDDAEKLKSLFPSWVDVIAYSSFISTYTF</sequence>
<feature type="transmembrane region" description="Helical" evidence="5">
    <location>
        <begin position="154"/>
        <end position="179"/>
    </location>
</feature>
<evidence type="ECO:0000256" key="2">
    <source>
        <dbReference type="ARBA" id="ARBA00004477"/>
    </source>
</evidence>
<evidence type="ECO:0000259" key="7">
    <source>
        <dbReference type="Pfam" id="PF22248"/>
    </source>
</evidence>
<evidence type="ECO:0000256" key="4">
    <source>
        <dbReference type="ARBA" id="ARBA00022824"/>
    </source>
</evidence>
<keyword evidence="5" id="KW-0812">Transmembrane</keyword>
<keyword evidence="9" id="KW-1185">Reference proteome</keyword>
<keyword evidence="5" id="KW-0472">Membrane</keyword>
<dbReference type="Gramene" id="Kaladp0867s0022.1.v1.1">
    <property type="protein sequence ID" value="Kaladp0867s0022.1.v1.1"/>
    <property type="gene ID" value="Kaladp0867s0022.v1.1"/>
</dbReference>
<comment type="cofactor">
    <cofactor evidence="1">
        <name>Zn(2+)</name>
        <dbReference type="ChEBI" id="CHEBI:29105"/>
    </cofactor>
</comment>
<protein>
    <recommendedName>
        <fullName evidence="10">Endoplasmic reticulum metallopeptidase 1</fullName>
    </recommendedName>
</protein>
<evidence type="ECO:0000259" key="6">
    <source>
        <dbReference type="Pfam" id="PF04389"/>
    </source>
</evidence>
<evidence type="ECO:0008006" key="10">
    <source>
        <dbReference type="Google" id="ProtNLM"/>
    </source>
</evidence>
<feature type="transmembrane region" description="Helical" evidence="5">
    <location>
        <begin position="367"/>
        <end position="386"/>
    </location>
</feature>
<dbReference type="PANTHER" id="PTHR12147">
    <property type="entry name" value="METALLOPEPTIDASE M28 FAMILY MEMBER"/>
    <property type="match status" value="1"/>
</dbReference>
<keyword evidence="4" id="KW-0256">Endoplasmic reticulum</keyword>
<dbReference type="GO" id="GO:0008235">
    <property type="term" value="F:metalloexopeptidase activity"/>
    <property type="evidence" value="ECO:0007669"/>
    <property type="project" value="InterPro"/>
</dbReference>
<dbReference type="InterPro" id="IPR045175">
    <property type="entry name" value="M28_fam"/>
</dbReference>
<feature type="domain" description="Endoplasmic reticulum metallopeptidase 1-like C-terminal" evidence="7">
    <location>
        <begin position="392"/>
        <end position="615"/>
    </location>
</feature>
<dbReference type="Gene3D" id="3.40.630.10">
    <property type="entry name" value="Zn peptidases"/>
    <property type="match status" value="1"/>
</dbReference>
<evidence type="ECO:0000313" key="9">
    <source>
        <dbReference type="Proteomes" id="UP000594263"/>
    </source>
</evidence>
<keyword evidence="5" id="KW-1133">Transmembrane helix</keyword>
<comment type="subcellular location">
    <subcellularLocation>
        <location evidence="2">Endoplasmic reticulum membrane</location>
        <topology evidence="2">Multi-pass membrane protein</topology>
    </subcellularLocation>
</comment>
<comment type="similarity">
    <text evidence="3">Belongs to the peptidase M28 family.</text>
</comment>
<dbReference type="GO" id="GO:0005789">
    <property type="term" value="C:endoplasmic reticulum membrane"/>
    <property type="evidence" value="ECO:0007669"/>
    <property type="project" value="UniProtKB-SubCell"/>
</dbReference>
<feature type="transmembrane region" description="Helical" evidence="5">
    <location>
        <begin position="337"/>
        <end position="355"/>
    </location>
</feature>
<dbReference type="AlphaFoldDB" id="A0A7N0VGJ7"/>
<dbReference type="InterPro" id="IPR053973">
    <property type="entry name" value="ERMP1-like_C"/>
</dbReference>
<feature type="transmembrane region" description="Helical" evidence="5">
    <location>
        <begin position="115"/>
        <end position="134"/>
    </location>
</feature>
<dbReference type="OMA" id="SWFTHNW"/>
<reference evidence="8" key="1">
    <citation type="submission" date="2021-01" db="UniProtKB">
        <authorList>
            <consortium name="EnsemblPlants"/>
        </authorList>
    </citation>
    <scope>IDENTIFICATION</scope>
</reference>
<dbReference type="InterPro" id="IPR007484">
    <property type="entry name" value="Peptidase_M28"/>
</dbReference>
<evidence type="ECO:0000256" key="3">
    <source>
        <dbReference type="ARBA" id="ARBA00010918"/>
    </source>
</evidence>
<dbReference type="Pfam" id="PF22248">
    <property type="entry name" value="ERMP1_C"/>
    <property type="match status" value="1"/>
</dbReference>
<dbReference type="Proteomes" id="UP000594263">
    <property type="component" value="Unplaced"/>
</dbReference>
<feature type="transmembrane region" description="Helical" evidence="5">
    <location>
        <begin position="294"/>
        <end position="317"/>
    </location>
</feature>
<evidence type="ECO:0000256" key="1">
    <source>
        <dbReference type="ARBA" id="ARBA00001947"/>
    </source>
</evidence>
<feature type="transmembrane region" description="Helical" evidence="5">
    <location>
        <begin position="241"/>
        <end position="274"/>
    </location>
</feature>
<dbReference type="SUPFAM" id="SSF53187">
    <property type="entry name" value="Zn-dependent exopeptidases"/>
    <property type="match status" value="1"/>
</dbReference>
<feature type="domain" description="Peptidase M28" evidence="6">
    <location>
        <begin position="11"/>
        <end position="66"/>
    </location>
</feature>
<dbReference type="EnsemblPlants" id="Kaladp0867s0022.1.v1.1">
    <property type="protein sequence ID" value="Kaladp0867s0022.1.v1.1"/>
    <property type="gene ID" value="Kaladp0867s0022.v1.1"/>
</dbReference>
<feature type="transmembrane region" description="Helical" evidence="5">
    <location>
        <begin position="191"/>
        <end position="211"/>
    </location>
</feature>
<dbReference type="GO" id="GO:0006508">
    <property type="term" value="P:proteolysis"/>
    <property type="evidence" value="ECO:0007669"/>
    <property type="project" value="InterPro"/>
</dbReference>
<organism evidence="8 9">
    <name type="scientific">Kalanchoe fedtschenkoi</name>
    <name type="common">Lavender scallops</name>
    <name type="synonym">South American air plant</name>
    <dbReference type="NCBI Taxonomy" id="63787"/>
    <lineage>
        <taxon>Eukaryota</taxon>
        <taxon>Viridiplantae</taxon>
        <taxon>Streptophyta</taxon>
        <taxon>Embryophyta</taxon>
        <taxon>Tracheophyta</taxon>
        <taxon>Spermatophyta</taxon>
        <taxon>Magnoliopsida</taxon>
        <taxon>eudicotyledons</taxon>
        <taxon>Gunneridae</taxon>
        <taxon>Pentapetalae</taxon>
        <taxon>Saxifragales</taxon>
        <taxon>Crassulaceae</taxon>
        <taxon>Kalanchoe</taxon>
    </lineage>
</organism>
<evidence type="ECO:0000313" key="8">
    <source>
        <dbReference type="EnsemblPlants" id="Kaladp0867s0022.1.v1.1"/>
    </source>
</evidence>
<dbReference type="PANTHER" id="PTHR12147:SF22">
    <property type="entry name" value="ENDOPLASMIC RETICULUM METALLOPEPTIDASE 1"/>
    <property type="match status" value="1"/>
</dbReference>
<name>A0A7N0VGJ7_KALFE</name>
<accession>A0A7N0VGJ7</accession>